<dbReference type="InterPro" id="IPR029052">
    <property type="entry name" value="Metallo-depent_PP-like"/>
</dbReference>
<sequence>MQHAEATRQYRSVFISDVHVGTRGCRAEFLADFLRSMACEQLYLVGDIVDGWRLRKSWYWDAHHDEVIRLVLRHARHGSAVTYIPGNHDEKFRDWHIHHAEMRENGGIVYRNDGDWVESCTALVEHFDGRFELVAWAEERKLSFFRPRRAAEPALDTAVDAS</sequence>
<dbReference type="CDD" id="cd07398">
    <property type="entry name" value="MPP_YbbF-LpxH"/>
    <property type="match status" value="1"/>
</dbReference>
<dbReference type="SUPFAM" id="SSF56300">
    <property type="entry name" value="Metallo-dependent phosphatases"/>
    <property type="match status" value="1"/>
</dbReference>
<dbReference type="RefSeq" id="WP_377054794.1">
    <property type="nucleotide sequence ID" value="NZ_JBHLVZ010000083.1"/>
</dbReference>
<evidence type="ECO:0000313" key="2">
    <source>
        <dbReference type="Proteomes" id="UP001589789"/>
    </source>
</evidence>
<dbReference type="EC" id="3.6.1.54" evidence="1"/>
<accession>A0ABV6IXS4</accession>
<keyword evidence="2" id="KW-1185">Reference proteome</keyword>
<proteinExistence type="predicted"/>
<dbReference type="Gene3D" id="3.60.21.10">
    <property type="match status" value="1"/>
</dbReference>
<organism evidence="1 2">
    <name type="scientific">Muricoccus vinaceus</name>
    <dbReference type="NCBI Taxonomy" id="424704"/>
    <lineage>
        <taxon>Bacteria</taxon>
        <taxon>Pseudomonadati</taxon>
        <taxon>Pseudomonadota</taxon>
        <taxon>Alphaproteobacteria</taxon>
        <taxon>Acetobacterales</taxon>
        <taxon>Roseomonadaceae</taxon>
        <taxon>Muricoccus</taxon>
    </lineage>
</organism>
<dbReference type="Proteomes" id="UP001589789">
    <property type="component" value="Unassembled WGS sequence"/>
</dbReference>
<keyword evidence="1" id="KW-0378">Hydrolase</keyword>
<dbReference type="GO" id="GO:0016787">
    <property type="term" value="F:hydrolase activity"/>
    <property type="evidence" value="ECO:0007669"/>
    <property type="project" value="UniProtKB-KW"/>
</dbReference>
<evidence type="ECO:0000313" key="1">
    <source>
        <dbReference type="EMBL" id="MFC0388414.1"/>
    </source>
</evidence>
<dbReference type="InterPro" id="IPR043461">
    <property type="entry name" value="LpxH-like"/>
</dbReference>
<protein>
    <submittedName>
        <fullName evidence="1">UDP-2,3-diacylglucosamine diphosphatase</fullName>
        <ecNumber evidence="1">3.6.1.54</ecNumber>
    </submittedName>
</protein>
<name>A0ABV6IXS4_9PROT</name>
<dbReference type="PANTHER" id="PTHR34990:SF2">
    <property type="entry name" value="BLL8164 PROTEIN"/>
    <property type="match status" value="1"/>
</dbReference>
<gene>
    <name evidence="1" type="ORF">ACFFIC_23140</name>
</gene>
<reference evidence="1 2" key="1">
    <citation type="submission" date="2024-09" db="EMBL/GenBank/DDBJ databases">
        <authorList>
            <person name="Sun Q."/>
            <person name="Mori K."/>
        </authorList>
    </citation>
    <scope>NUCLEOTIDE SEQUENCE [LARGE SCALE GENOMIC DNA]</scope>
    <source>
        <strain evidence="1 2">CCM 7468</strain>
    </source>
</reference>
<comment type="caution">
    <text evidence="1">The sequence shown here is derived from an EMBL/GenBank/DDBJ whole genome shotgun (WGS) entry which is preliminary data.</text>
</comment>
<dbReference type="PANTHER" id="PTHR34990">
    <property type="entry name" value="UDP-2,3-DIACYLGLUCOSAMINE HYDROLASE-RELATED"/>
    <property type="match status" value="1"/>
</dbReference>
<dbReference type="EMBL" id="JBHLVZ010000083">
    <property type="protein sequence ID" value="MFC0388414.1"/>
    <property type="molecule type" value="Genomic_DNA"/>
</dbReference>